<evidence type="ECO:0000256" key="1">
    <source>
        <dbReference type="ARBA" id="ARBA00023015"/>
    </source>
</evidence>
<keyword evidence="2" id="KW-0238">DNA-binding</keyword>
<protein>
    <submittedName>
        <fullName evidence="5">MarR family transcriptional regulator</fullName>
    </submittedName>
</protein>
<comment type="caution">
    <text evidence="5">The sequence shown here is derived from an EMBL/GenBank/DDBJ whole genome shotgun (WGS) entry which is preliminary data.</text>
</comment>
<name>A0A2S6FYU9_9CLOT</name>
<gene>
    <name evidence="5" type="ORF">BD821_10462</name>
</gene>
<dbReference type="GO" id="GO:0003677">
    <property type="term" value="F:DNA binding"/>
    <property type="evidence" value="ECO:0007669"/>
    <property type="project" value="UniProtKB-KW"/>
</dbReference>
<keyword evidence="3" id="KW-0804">Transcription</keyword>
<dbReference type="EMBL" id="PTIS01000004">
    <property type="protein sequence ID" value="PPK48802.1"/>
    <property type="molecule type" value="Genomic_DNA"/>
</dbReference>
<dbReference type="PRINTS" id="PR00598">
    <property type="entry name" value="HTHMARR"/>
</dbReference>
<dbReference type="InterPro" id="IPR036390">
    <property type="entry name" value="WH_DNA-bd_sf"/>
</dbReference>
<accession>A0A2S6FYU9</accession>
<dbReference type="OrthoDB" id="6462103at2"/>
<dbReference type="Gene3D" id="1.10.10.10">
    <property type="entry name" value="Winged helix-like DNA-binding domain superfamily/Winged helix DNA-binding domain"/>
    <property type="match status" value="1"/>
</dbReference>
<dbReference type="STRING" id="37659.GCA_000703125_00847"/>
<dbReference type="SUPFAM" id="SSF46785">
    <property type="entry name" value="Winged helix' DNA-binding domain"/>
    <property type="match status" value="1"/>
</dbReference>
<dbReference type="PANTHER" id="PTHR42756:SF2">
    <property type="entry name" value="MARR FAMILY REGULATORY PROTEIN"/>
    <property type="match status" value="1"/>
</dbReference>
<dbReference type="InterPro" id="IPR023187">
    <property type="entry name" value="Tscrpt_reg_MarR-type_CS"/>
</dbReference>
<reference evidence="5 6" key="1">
    <citation type="submission" date="2018-02" db="EMBL/GenBank/DDBJ databases">
        <title>Genomic Encyclopedia of Archaeal and Bacterial Type Strains, Phase II (KMG-II): from individual species to whole genera.</title>
        <authorList>
            <person name="Goeker M."/>
        </authorList>
    </citation>
    <scope>NUCLEOTIDE SEQUENCE [LARGE SCALE GENOMIC DNA]</scope>
    <source>
        <strain evidence="5 6">DSM 15099</strain>
    </source>
</reference>
<dbReference type="Pfam" id="PF01047">
    <property type="entry name" value="MarR"/>
    <property type="match status" value="1"/>
</dbReference>
<feature type="domain" description="HTH marR-type" evidence="4">
    <location>
        <begin position="1"/>
        <end position="142"/>
    </location>
</feature>
<sequence>MGKDNKVYYGKTIGHYISILYRLGGMHYSKEFAKFNIGSGQFGFLSYVFEHNGVSQECISNNLLMDKGTTARALKKLEEEGYIKREVDLKDKRIRRVFVTEKALGIEDEFFVILKSWSKIISSDFTEDEKNTLLNLFKRMVDNQKEVLIKER</sequence>
<evidence type="ECO:0000259" key="4">
    <source>
        <dbReference type="PROSITE" id="PS50995"/>
    </source>
</evidence>
<dbReference type="AlphaFoldDB" id="A0A2S6FYU9"/>
<organism evidence="5 6">
    <name type="scientific">Clostridium algidicarnis DSM 15099</name>
    <dbReference type="NCBI Taxonomy" id="1121295"/>
    <lineage>
        <taxon>Bacteria</taxon>
        <taxon>Bacillati</taxon>
        <taxon>Bacillota</taxon>
        <taxon>Clostridia</taxon>
        <taxon>Eubacteriales</taxon>
        <taxon>Clostridiaceae</taxon>
        <taxon>Clostridium</taxon>
    </lineage>
</organism>
<evidence type="ECO:0000256" key="2">
    <source>
        <dbReference type="ARBA" id="ARBA00023125"/>
    </source>
</evidence>
<dbReference type="PANTHER" id="PTHR42756">
    <property type="entry name" value="TRANSCRIPTIONAL REGULATOR, MARR"/>
    <property type="match status" value="1"/>
</dbReference>
<dbReference type="Proteomes" id="UP000239863">
    <property type="component" value="Unassembled WGS sequence"/>
</dbReference>
<dbReference type="RefSeq" id="WP_029451555.1">
    <property type="nucleotide sequence ID" value="NZ_PTIS01000004.1"/>
</dbReference>
<proteinExistence type="predicted"/>
<dbReference type="InterPro" id="IPR036388">
    <property type="entry name" value="WH-like_DNA-bd_sf"/>
</dbReference>
<dbReference type="InterPro" id="IPR000835">
    <property type="entry name" value="HTH_MarR-typ"/>
</dbReference>
<dbReference type="PROSITE" id="PS01117">
    <property type="entry name" value="HTH_MARR_1"/>
    <property type="match status" value="1"/>
</dbReference>
<evidence type="ECO:0000256" key="3">
    <source>
        <dbReference type="ARBA" id="ARBA00023163"/>
    </source>
</evidence>
<evidence type="ECO:0000313" key="5">
    <source>
        <dbReference type="EMBL" id="PPK48802.1"/>
    </source>
</evidence>
<dbReference type="SMART" id="SM00347">
    <property type="entry name" value="HTH_MARR"/>
    <property type="match status" value="1"/>
</dbReference>
<dbReference type="GO" id="GO:0003700">
    <property type="term" value="F:DNA-binding transcription factor activity"/>
    <property type="evidence" value="ECO:0007669"/>
    <property type="project" value="InterPro"/>
</dbReference>
<evidence type="ECO:0000313" key="6">
    <source>
        <dbReference type="Proteomes" id="UP000239863"/>
    </source>
</evidence>
<dbReference type="PROSITE" id="PS50995">
    <property type="entry name" value="HTH_MARR_2"/>
    <property type="match status" value="1"/>
</dbReference>
<keyword evidence="1" id="KW-0805">Transcription regulation</keyword>
<dbReference type="GeneID" id="75089782"/>